<reference evidence="12" key="2">
    <citation type="submission" date="2017-06" db="EMBL/GenBank/DDBJ databases">
        <title>WGS assembly of Brachypodium distachyon.</title>
        <authorList>
            <consortium name="The International Brachypodium Initiative"/>
            <person name="Lucas S."/>
            <person name="Harmon-Smith M."/>
            <person name="Lail K."/>
            <person name="Tice H."/>
            <person name="Grimwood J."/>
            <person name="Bruce D."/>
            <person name="Barry K."/>
            <person name="Shu S."/>
            <person name="Lindquist E."/>
            <person name="Wang M."/>
            <person name="Pitluck S."/>
            <person name="Vogel J.P."/>
            <person name="Garvin D.F."/>
            <person name="Mockler T.C."/>
            <person name="Schmutz J."/>
            <person name="Rokhsar D."/>
            <person name="Bevan M.W."/>
        </authorList>
    </citation>
    <scope>NUCLEOTIDE SEQUENCE</scope>
    <source>
        <strain evidence="12">Bd21</strain>
    </source>
</reference>
<dbReference type="InterPro" id="IPR009286">
    <property type="entry name" value="Ins_P5_2-kin"/>
</dbReference>
<dbReference type="KEGG" id="bdi:100821360"/>
<sequence length="454" mass="50310">MEAVLQAGDAEDWVYKGEGAANLILSYTGSSPSMLGKVLRAKKILNDKAQPAPNCVVFSSFEQLLWGEIPELVESVKQDLLPQAYAVHVMSQHLGANHVDGGVRVRVSKDFLEIVGKNVLSARPTWRVNASAIDTSADSALLISDHSLFSGKSRGSSCIAVEIKAKCGFLPSSEYISKENSIKKQVTRYKMHQHLKFHQGEVSKTSEYDPLDLFSGSKERIHTAIKSFFSTPQNNFRIFVNGSLVFGGMGGGADKVHPNETEKCLEDLSKVSGLQLSDFIELLSEAIYKSGVLDKLLATQKLDDHDIEGAIHLYYNITSQPCLVCKNISDAELLRKYAVLHSLSLDKSCKIIRDFLISATAKDCSLMMSFQPRECEKTDSEYDSVFLESVNRIYDYKANFVDLDVKPLDKMVHYFKLDQKIVNFYTKHGEVGRIACDSSKGGGSTDSTKVQPQH</sequence>
<proteinExistence type="inferred from homology"/>
<keyword evidence="7 11" id="KW-0418">Kinase</keyword>
<keyword evidence="14" id="KW-1185">Reference proteome</keyword>
<dbReference type="HOGENOM" id="CLU_033188_1_0_1"/>
<keyword evidence="8" id="KW-0862">Zinc</keyword>
<dbReference type="EC" id="2.7.1.158" evidence="11"/>
<gene>
    <name evidence="13" type="primary">LOC100821360</name>
    <name evidence="12" type="ORF">BRADI_5g24890v3</name>
</gene>
<dbReference type="GO" id="GO:0032958">
    <property type="term" value="P:inositol phosphate biosynthetic process"/>
    <property type="evidence" value="ECO:0000318"/>
    <property type="project" value="GO_Central"/>
</dbReference>
<protein>
    <recommendedName>
        <fullName evidence="11">Inositol-pentakisphosphate 2-kinase</fullName>
        <ecNumber evidence="11">2.7.1.158</ecNumber>
    </recommendedName>
</protein>
<evidence type="ECO:0000256" key="10">
    <source>
        <dbReference type="ARBA" id="ARBA00056211"/>
    </source>
</evidence>
<evidence type="ECO:0000256" key="5">
    <source>
        <dbReference type="ARBA" id="ARBA00022723"/>
    </source>
</evidence>
<comment type="cofactor">
    <cofactor evidence="2">
        <name>Zn(2+)</name>
        <dbReference type="ChEBI" id="CHEBI:29105"/>
    </cofactor>
</comment>
<dbReference type="RefSeq" id="XP_010240557.1">
    <property type="nucleotide sequence ID" value="XM_010242255.3"/>
</dbReference>
<keyword evidence="6 11" id="KW-0547">Nucleotide-binding</keyword>
<evidence type="ECO:0000313" key="12">
    <source>
        <dbReference type="EMBL" id="KQJ85106.1"/>
    </source>
</evidence>
<dbReference type="GeneID" id="100821360"/>
<dbReference type="EMBL" id="CM000884">
    <property type="protein sequence ID" value="KQJ85106.1"/>
    <property type="molecule type" value="Genomic_DNA"/>
</dbReference>
<evidence type="ECO:0000313" key="13">
    <source>
        <dbReference type="EnsemblPlants" id="KQJ85106"/>
    </source>
</evidence>
<comment type="domain">
    <text evidence="11">The EXKPK motif is conserved in inositol-pentakisphosphate 2-kinases of both family 1 and 2.</text>
</comment>
<dbReference type="InterPro" id="IPR043001">
    <property type="entry name" value="IP5_2-K_N_lobe"/>
</dbReference>
<dbReference type="FunFam" id="3.30.200.110:FF:000002">
    <property type="entry name" value="Inositol-pentakisphosphate 2-kinase"/>
    <property type="match status" value="1"/>
</dbReference>
<evidence type="ECO:0000256" key="8">
    <source>
        <dbReference type="ARBA" id="ARBA00022833"/>
    </source>
</evidence>
<name>I1J2X5_BRADI</name>
<dbReference type="eggNOG" id="KOG4749">
    <property type="taxonomic scope" value="Eukaryota"/>
</dbReference>
<organism evidence="13">
    <name type="scientific">Brachypodium distachyon</name>
    <name type="common">Purple false brome</name>
    <name type="synonym">Trachynia distachya</name>
    <dbReference type="NCBI Taxonomy" id="15368"/>
    <lineage>
        <taxon>Eukaryota</taxon>
        <taxon>Viridiplantae</taxon>
        <taxon>Streptophyta</taxon>
        <taxon>Embryophyta</taxon>
        <taxon>Tracheophyta</taxon>
        <taxon>Spermatophyta</taxon>
        <taxon>Magnoliopsida</taxon>
        <taxon>Liliopsida</taxon>
        <taxon>Poales</taxon>
        <taxon>Poaceae</taxon>
        <taxon>BOP clade</taxon>
        <taxon>Pooideae</taxon>
        <taxon>Stipodae</taxon>
        <taxon>Brachypodieae</taxon>
        <taxon>Brachypodium</taxon>
    </lineage>
</organism>
<dbReference type="Gene3D" id="3.30.200.110">
    <property type="entry name" value="Inositol-pentakisphosphate 2-kinase, N-lobe"/>
    <property type="match status" value="1"/>
</dbReference>
<dbReference type="GO" id="GO:0005634">
    <property type="term" value="C:nucleus"/>
    <property type="evidence" value="ECO:0000318"/>
    <property type="project" value="GO_Central"/>
</dbReference>
<reference evidence="13" key="3">
    <citation type="submission" date="2018-08" db="UniProtKB">
        <authorList>
            <consortium name="EnsemblPlants"/>
        </authorList>
    </citation>
    <scope>IDENTIFICATION</scope>
    <source>
        <strain evidence="13">cv. Bd21</strain>
    </source>
</reference>
<keyword evidence="9 11" id="KW-0067">ATP-binding</keyword>
<comment type="function">
    <text evidence="10">Phosphorylates Ins(1,3,4,5,6)P5 at position 2 to form Ins(1,2,3,4,5,6)P6 (InsP6 or phytate). Phytate is a regulator of intracellular signaling, a highly abundant animal antinutrient, and a phosphate store in plant seeds. Also phosphorylates Ins(1,3,4,6)P4 and Ins(1,4,5,6)P4 to produce Ins(1,2,3,4,6)P5 and Ins(1,2,4,5,6)P5.</text>
</comment>
<dbReference type="PANTHER" id="PTHR14456:SF2">
    <property type="entry name" value="INOSITOL-PENTAKISPHOSPHATE 2-KINASE"/>
    <property type="match status" value="1"/>
</dbReference>
<dbReference type="PANTHER" id="PTHR14456">
    <property type="entry name" value="INOSITOL POLYPHOSPHATE KINASE 1"/>
    <property type="match status" value="1"/>
</dbReference>
<evidence type="ECO:0000256" key="7">
    <source>
        <dbReference type="ARBA" id="ARBA00022777"/>
    </source>
</evidence>
<reference evidence="12 13" key="1">
    <citation type="journal article" date="2010" name="Nature">
        <title>Genome sequencing and analysis of the model grass Brachypodium distachyon.</title>
        <authorList>
            <consortium name="International Brachypodium Initiative"/>
        </authorList>
    </citation>
    <scope>NUCLEOTIDE SEQUENCE [LARGE SCALE GENOMIC DNA]</scope>
    <source>
        <strain evidence="12">Bd21</strain>
        <strain evidence="13">cv. Bd21</strain>
    </source>
</reference>
<evidence type="ECO:0000256" key="9">
    <source>
        <dbReference type="ARBA" id="ARBA00022840"/>
    </source>
</evidence>
<evidence type="ECO:0000256" key="1">
    <source>
        <dbReference type="ARBA" id="ARBA00001774"/>
    </source>
</evidence>
<evidence type="ECO:0000256" key="6">
    <source>
        <dbReference type="ARBA" id="ARBA00022741"/>
    </source>
</evidence>
<dbReference type="OrthoDB" id="272370at2759"/>
<comment type="similarity">
    <text evidence="3">Belongs to the IPK1 type 2 family.</text>
</comment>
<accession>I1J2X5</accession>
<evidence type="ECO:0000256" key="11">
    <source>
        <dbReference type="RuleBase" id="RU364126"/>
    </source>
</evidence>
<keyword evidence="5" id="KW-0479">Metal-binding</keyword>
<dbReference type="GO" id="GO:0005524">
    <property type="term" value="F:ATP binding"/>
    <property type="evidence" value="ECO:0007669"/>
    <property type="project" value="UniProtKB-KW"/>
</dbReference>
<dbReference type="Gramene" id="KQJ85106">
    <property type="protein sequence ID" value="KQJ85106"/>
    <property type="gene ID" value="BRADI_5g24890v3"/>
</dbReference>
<keyword evidence="4 11" id="KW-0808">Transferase</keyword>
<evidence type="ECO:0000313" key="14">
    <source>
        <dbReference type="Proteomes" id="UP000008810"/>
    </source>
</evidence>
<dbReference type="STRING" id="15368.I1J2X5"/>
<dbReference type="AlphaFoldDB" id="I1J2X5"/>
<dbReference type="Pfam" id="PF06090">
    <property type="entry name" value="Ins_P5_2-kin"/>
    <property type="match status" value="1"/>
</dbReference>
<evidence type="ECO:0000256" key="3">
    <source>
        <dbReference type="ARBA" id="ARBA00007229"/>
    </source>
</evidence>
<dbReference type="Proteomes" id="UP000008810">
    <property type="component" value="Chromosome 5"/>
</dbReference>
<dbReference type="EnsemblPlants" id="KQJ85106">
    <property type="protein sequence ID" value="KQJ85106"/>
    <property type="gene ID" value="BRADI_5g24890v3"/>
</dbReference>
<evidence type="ECO:0000256" key="2">
    <source>
        <dbReference type="ARBA" id="ARBA00001947"/>
    </source>
</evidence>
<dbReference type="GO" id="GO:0046872">
    <property type="term" value="F:metal ion binding"/>
    <property type="evidence" value="ECO:0007669"/>
    <property type="project" value="UniProtKB-KW"/>
</dbReference>
<evidence type="ECO:0000256" key="4">
    <source>
        <dbReference type="ARBA" id="ARBA00022679"/>
    </source>
</evidence>
<comment type="catalytic activity">
    <reaction evidence="1 11">
        <text>1D-myo-inositol 1,3,4,5,6-pentakisphosphate + ATP = 1D-myo-inositol hexakisphosphate + ADP + H(+)</text>
        <dbReference type="Rhea" id="RHEA:20313"/>
        <dbReference type="ChEBI" id="CHEBI:15378"/>
        <dbReference type="ChEBI" id="CHEBI:30616"/>
        <dbReference type="ChEBI" id="CHEBI:57733"/>
        <dbReference type="ChEBI" id="CHEBI:58130"/>
        <dbReference type="ChEBI" id="CHEBI:456216"/>
        <dbReference type="EC" id="2.7.1.158"/>
    </reaction>
</comment>
<dbReference type="OMA" id="HRQHCIV"/>
<dbReference type="GO" id="GO:0035299">
    <property type="term" value="F:inositol-1,3,4,5,6-pentakisphosphate 2-kinase activity"/>
    <property type="evidence" value="ECO:0000318"/>
    <property type="project" value="GO_Central"/>
</dbReference>